<evidence type="ECO:0008006" key="5">
    <source>
        <dbReference type="Google" id="ProtNLM"/>
    </source>
</evidence>
<accession>A0AAE1C8R0</accession>
<keyword evidence="4" id="KW-1185">Reference proteome</keyword>
<evidence type="ECO:0000313" key="4">
    <source>
        <dbReference type="Proteomes" id="UP001270362"/>
    </source>
</evidence>
<feature type="region of interest" description="Disordered" evidence="1">
    <location>
        <begin position="66"/>
        <end position="103"/>
    </location>
</feature>
<reference evidence="3" key="2">
    <citation type="submission" date="2023-06" db="EMBL/GenBank/DDBJ databases">
        <authorList>
            <consortium name="Lawrence Berkeley National Laboratory"/>
            <person name="Haridas S."/>
            <person name="Hensen N."/>
            <person name="Bonometti L."/>
            <person name="Westerberg I."/>
            <person name="Brannstrom I.O."/>
            <person name="Guillou S."/>
            <person name="Cros-Aarteil S."/>
            <person name="Calhoun S."/>
            <person name="Kuo A."/>
            <person name="Mondo S."/>
            <person name="Pangilinan J."/>
            <person name="Riley R."/>
            <person name="Labutti K."/>
            <person name="Andreopoulos B."/>
            <person name="Lipzen A."/>
            <person name="Chen C."/>
            <person name="Yanf M."/>
            <person name="Daum C."/>
            <person name="Ng V."/>
            <person name="Clum A."/>
            <person name="Steindorff A."/>
            <person name="Ohm R."/>
            <person name="Martin F."/>
            <person name="Silar P."/>
            <person name="Natvig D."/>
            <person name="Lalanne C."/>
            <person name="Gautier V."/>
            <person name="Ament-Velasquez S.L."/>
            <person name="Kruys A."/>
            <person name="Hutchinson M.I."/>
            <person name="Powell A.J."/>
            <person name="Barry K."/>
            <person name="Miller A.N."/>
            <person name="Grigoriev I.V."/>
            <person name="Debuchy R."/>
            <person name="Gladieux P."/>
            <person name="Thoren M.H."/>
            <person name="Johannesson H."/>
        </authorList>
    </citation>
    <scope>NUCLEOTIDE SEQUENCE</scope>
    <source>
        <strain evidence="3">CBS 314.62</strain>
    </source>
</reference>
<sequence>MLLIFAVSLLSAHSIASTWWTLHLPSRTASLCFACHSPLVALARQSTDTLHTYRYLTLPTWQSCSNTGHRNIHRTRERETASPSRGRHYRPPTTANWASSSIS</sequence>
<keyword evidence="2" id="KW-0732">Signal</keyword>
<dbReference type="EMBL" id="JAULSO010000004">
    <property type="protein sequence ID" value="KAK3683291.1"/>
    <property type="molecule type" value="Genomic_DNA"/>
</dbReference>
<name>A0AAE1C8R0_9PEZI</name>
<evidence type="ECO:0000313" key="3">
    <source>
        <dbReference type="EMBL" id="KAK3683291.1"/>
    </source>
</evidence>
<protein>
    <recommendedName>
        <fullName evidence="5">Secreted protein</fullName>
    </recommendedName>
</protein>
<evidence type="ECO:0000256" key="2">
    <source>
        <dbReference type="SAM" id="SignalP"/>
    </source>
</evidence>
<organism evidence="3 4">
    <name type="scientific">Podospora appendiculata</name>
    <dbReference type="NCBI Taxonomy" id="314037"/>
    <lineage>
        <taxon>Eukaryota</taxon>
        <taxon>Fungi</taxon>
        <taxon>Dikarya</taxon>
        <taxon>Ascomycota</taxon>
        <taxon>Pezizomycotina</taxon>
        <taxon>Sordariomycetes</taxon>
        <taxon>Sordariomycetidae</taxon>
        <taxon>Sordariales</taxon>
        <taxon>Podosporaceae</taxon>
        <taxon>Podospora</taxon>
    </lineage>
</organism>
<feature type="chain" id="PRO_5042013511" description="Secreted protein" evidence="2">
    <location>
        <begin position="18"/>
        <end position="103"/>
    </location>
</feature>
<evidence type="ECO:0000256" key="1">
    <source>
        <dbReference type="SAM" id="MobiDB-lite"/>
    </source>
</evidence>
<gene>
    <name evidence="3" type="ORF">B0T22DRAFT_467613</name>
</gene>
<feature type="signal peptide" evidence="2">
    <location>
        <begin position="1"/>
        <end position="17"/>
    </location>
</feature>
<dbReference type="Proteomes" id="UP001270362">
    <property type="component" value="Unassembled WGS sequence"/>
</dbReference>
<reference evidence="3" key="1">
    <citation type="journal article" date="2023" name="Mol. Phylogenet. Evol.">
        <title>Genome-scale phylogeny and comparative genomics of the fungal order Sordariales.</title>
        <authorList>
            <person name="Hensen N."/>
            <person name="Bonometti L."/>
            <person name="Westerberg I."/>
            <person name="Brannstrom I.O."/>
            <person name="Guillou S."/>
            <person name="Cros-Aarteil S."/>
            <person name="Calhoun S."/>
            <person name="Haridas S."/>
            <person name="Kuo A."/>
            <person name="Mondo S."/>
            <person name="Pangilinan J."/>
            <person name="Riley R."/>
            <person name="LaButti K."/>
            <person name="Andreopoulos B."/>
            <person name="Lipzen A."/>
            <person name="Chen C."/>
            <person name="Yan M."/>
            <person name="Daum C."/>
            <person name="Ng V."/>
            <person name="Clum A."/>
            <person name="Steindorff A."/>
            <person name="Ohm R.A."/>
            <person name="Martin F."/>
            <person name="Silar P."/>
            <person name="Natvig D.O."/>
            <person name="Lalanne C."/>
            <person name="Gautier V."/>
            <person name="Ament-Velasquez S.L."/>
            <person name="Kruys A."/>
            <person name="Hutchinson M.I."/>
            <person name="Powell A.J."/>
            <person name="Barry K."/>
            <person name="Miller A.N."/>
            <person name="Grigoriev I.V."/>
            <person name="Debuchy R."/>
            <person name="Gladieux P."/>
            <person name="Hiltunen Thoren M."/>
            <person name="Johannesson H."/>
        </authorList>
    </citation>
    <scope>NUCLEOTIDE SEQUENCE</scope>
    <source>
        <strain evidence="3">CBS 314.62</strain>
    </source>
</reference>
<feature type="compositionally biased region" description="Polar residues" evidence="1">
    <location>
        <begin position="93"/>
        <end position="103"/>
    </location>
</feature>
<proteinExistence type="predicted"/>
<comment type="caution">
    <text evidence="3">The sequence shown here is derived from an EMBL/GenBank/DDBJ whole genome shotgun (WGS) entry which is preliminary data.</text>
</comment>
<dbReference type="AlphaFoldDB" id="A0AAE1C8R0"/>